<dbReference type="PANTHER" id="PTHR41913">
    <property type="entry name" value="DUF1684 DOMAIN-CONTAINING PROTEIN"/>
    <property type="match status" value="1"/>
</dbReference>
<accession>A0ABS0ECY6</accession>
<organism evidence="1 2">
    <name type="scientific">Winogradskyella marina</name>
    <dbReference type="NCBI Taxonomy" id="2785530"/>
    <lineage>
        <taxon>Bacteria</taxon>
        <taxon>Pseudomonadati</taxon>
        <taxon>Bacteroidota</taxon>
        <taxon>Flavobacteriia</taxon>
        <taxon>Flavobacteriales</taxon>
        <taxon>Flavobacteriaceae</taxon>
        <taxon>Winogradskyella</taxon>
    </lineage>
</organism>
<proteinExistence type="predicted"/>
<dbReference type="EMBL" id="JADOET010000001">
    <property type="protein sequence ID" value="MBF8148311.1"/>
    <property type="molecule type" value="Genomic_DNA"/>
</dbReference>
<name>A0ABS0ECY6_9FLAO</name>
<evidence type="ECO:0000313" key="1">
    <source>
        <dbReference type="EMBL" id="MBF8148311.1"/>
    </source>
</evidence>
<dbReference type="Pfam" id="PF07920">
    <property type="entry name" value="DUF1684"/>
    <property type="match status" value="1"/>
</dbReference>
<dbReference type="InterPro" id="IPR012467">
    <property type="entry name" value="DUF1684"/>
</dbReference>
<evidence type="ECO:0000313" key="2">
    <source>
        <dbReference type="Proteomes" id="UP000611215"/>
    </source>
</evidence>
<reference evidence="1 2" key="1">
    <citation type="submission" date="2020-11" db="EMBL/GenBank/DDBJ databases">
        <title>Winogradskyella marina sp. nov., isolated from marine sediment.</title>
        <authorList>
            <person name="Bo J."/>
            <person name="Wang S."/>
            <person name="Song X."/>
            <person name="Du Z."/>
        </authorList>
    </citation>
    <scope>NUCLEOTIDE SEQUENCE [LARGE SCALE GENOMIC DNA]</scope>
    <source>
        <strain evidence="1 2">F6397</strain>
    </source>
</reference>
<dbReference type="Proteomes" id="UP000611215">
    <property type="component" value="Unassembled WGS sequence"/>
</dbReference>
<comment type="caution">
    <text evidence="1">The sequence shown here is derived from an EMBL/GenBank/DDBJ whole genome shotgun (WGS) entry which is preliminary data.</text>
</comment>
<sequence>MRILIVLFTLALFASCSENKKMIVHETPFQEKMNTEFKDASVSPLKSKDLKGFKGLDFFTYDSTFVVTATLKRTPNTEWFDMRTTTDRISKERVFGIVTFELKGKTFQLNTYQGKELSEQEGFENYLFLPFLDHTNGTSTYKGGRYIDLEIPKGNTIEIDFNSAYNPYCAYDEKYSCPIVPMENYVAVDVEAGVKAFVSVYDED</sequence>
<dbReference type="PROSITE" id="PS51257">
    <property type="entry name" value="PROKAR_LIPOPROTEIN"/>
    <property type="match status" value="1"/>
</dbReference>
<keyword evidence="2" id="KW-1185">Reference proteome</keyword>
<gene>
    <name evidence="1" type="ORF">ITJ86_00285</name>
</gene>
<protein>
    <submittedName>
        <fullName evidence="1">DUF1684 domain-containing protein</fullName>
    </submittedName>
</protein>
<dbReference type="PANTHER" id="PTHR41913:SF1">
    <property type="entry name" value="DUF1684 DOMAIN-CONTAINING PROTEIN"/>
    <property type="match status" value="1"/>
</dbReference>
<dbReference type="RefSeq" id="WP_195869600.1">
    <property type="nucleotide sequence ID" value="NZ_JADOET010000001.1"/>
</dbReference>